<protein>
    <recommendedName>
        <fullName evidence="4">DegV family protein</fullName>
    </recommendedName>
</protein>
<dbReference type="AlphaFoldDB" id="E8MYY7"/>
<reference evidence="2 3" key="1">
    <citation type="submission" date="2010-12" db="EMBL/GenBank/DDBJ databases">
        <title>Whole genome sequence of Anaerolinea thermophila UNI-1.</title>
        <authorList>
            <person name="Narita-Yamada S."/>
            <person name="Kishi E."/>
            <person name="Watanabe Y."/>
            <person name="Takasaki K."/>
            <person name="Ankai A."/>
            <person name="Oguchi A."/>
            <person name="Fukui S."/>
            <person name="Takahashi M."/>
            <person name="Yashiro I."/>
            <person name="Hosoyama A."/>
            <person name="Sekiguchi Y."/>
            <person name="Hanada S."/>
            <person name="Fujita N."/>
        </authorList>
    </citation>
    <scope>NUCLEOTIDE SEQUENCE [LARGE SCALE GENOMIC DNA]</scope>
    <source>
        <strain evidence="3">DSM 14523 / JCM 11388 / NBRC 100420 / UNI-1</strain>
    </source>
</reference>
<dbReference type="HOGENOM" id="CLU_048251_0_1_0"/>
<dbReference type="GO" id="GO:0008289">
    <property type="term" value="F:lipid binding"/>
    <property type="evidence" value="ECO:0007669"/>
    <property type="project" value="UniProtKB-KW"/>
</dbReference>
<dbReference type="eggNOG" id="COG1307">
    <property type="taxonomic scope" value="Bacteria"/>
</dbReference>
<dbReference type="OrthoDB" id="9780660at2"/>
<dbReference type="Proteomes" id="UP000008922">
    <property type="component" value="Chromosome"/>
</dbReference>
<dbReference type="KEGG" id="atm:ANT_00960"/>
<dbReference type="PANTHER" id="PTHR33434:SF2">
    <property type="entry name" value="FATTY ACID-BINDING PROTEIN TM_1468"/>
    <property type="match status" value="1"/>
</dbReference>
<gene>
    <name evidence="2" type="ordered locus">ANT_00960</name>
</gene>
<dbReference type="PANTHER" id="PTHR33434">
    <property type="entry name" value="DEGV DOMAIN-CONTAINING PROTEIN DR_1986-RELATED"/>
    <property type="match status" value="1"/>
</dbReference>
<dbReference type="RefSeq" id="WP_013558528.1">
    <property type="nucleotide sequence ID" value="NC_014960.1"/>
</dbReference>
<dbReference type="PROSITE" id="PS51482">
    <property type="entry name" value="DEGV"/>
    <property type="match status" value="1"/>
</dbReference>
<evidence type="ECO:0000256" key="1">
    <source>
        <dbReference type="ARBA" id="ARBA00023121"/>
    </source>
</evidence>
<dbReference type="InParanoid" id="E8MYY7"/>
<dbReference type="Gene3D" id="3.30.1180.10">
    <property type="match status" value="1"/>
</dbReference>
<organism evidence="2 3">
    <name type="scientific">Anaerolinea thermophila (strain DSM 14523 / JCM 11388 / NBRC 100420 / UNI-1)</name>
    <dbReference type="NCBI Taxonomy" id="926569"/>
    <lineage>
        <taxon>Bacteria</taxon>
        <taxon>Bacillati</taxon>
        <taxon>Chloroflexota</taxon>
        <taxon>Anaerolineae</taxon>
        <taxon>Anaerolineales</taxon>
        <taxon>Anaerolineaceae</taxon>
        <taxon>Anaerolinea</taxon>
    </lineage>
</organism>
<evidence type="ECO:0000313" key="2">
    <source>
        <dbReference type="EMBL" id="BAJ62130.1"/>
    </source>
</evidence>
<dbReference type="Pfam" id="PF02645">
    <property type="entry name" value="DegV"/>
    <property type="match status" value="1"/>
</dbReference>
<evidence type="ECO:0000313" key="3">
    <source>
        <dbReference type="Proteomes" id="UP000008922"/>
    </source>
</evidence>
<accession>E8MYY7</accession>
<name>E8MYY7_ANATU</name>
<dbReference type="InterPro" id="IPR003797">
    <property type="entry name" value="DegV"/>
</dbReference>
<sequence length="285" mass="31490">MNTTPIALITDSTCDIPPAYLEQYGIIVQPHVLIWNGVEYRDRVTLSSEEFYRRIQSEGTLPTTAQASVHDFLSLFHSLQEQGYREVVVILLSGHFSGAMLSAQQAAQQSPIPVHVYDSRAVTAGLAWQVLAAARARERGASAQEMLAAADEVRRKVRLVIALDTLEYLHRGGRIGKAAWLAGSILQIKPLIRVNHETGIVEAYGVERTRQRVIEAMIKRFFKEVAGEGRLHVAVMHGMAEEEAQAIAARIRQEHPNAEVYVHLTGPILGLNTGPRALALGGYRE</sequence>
<dbReference type="EMBL" id="AP012029">
    <property type="protein sequence ID" value="BAJ62130.1"/>
    <property type="molecule type" value="Genomic_DNA"/>
</dbReference>
<dbReference type="Gene3D" id="3.40.50.10170">
    <property type="match status" value="1"/>
</dbReference>
<dbReference type="InterPro" id="IPR043168">
    <property type="entry name" value="DegV_C"/>
</dbReference>
<proteinExistence type="predicted"/>
<keyword evidence="1" id="KW-0446">Lipid-binding</keyword>
<keyword evidence="3" id="KW-1185">Reference proteome</keyword>
<dbReference type="InterPro" id="IPR050270">
    <property type="entry name" value="DegV_domain_contain"/>
</dbReference>
<dbReference type="NCBIfam" id="TIGR00762">
    <property type="entry name" value="DegV"/>
    <property type="match status" value="1"/>
</dbReference>
<evidence type="ECO:0008006" key="4">
    <source>
        <dbReference type="Google" id="ProtNLM"/>
    </source>
</evidence>
<dbReference type="STRING" id="926569.ANT_00960"/>
<dbReference type="SUPFAM" id="SSF82549">
    <property type="entry name" value="DAK1/DegV-like"/>
    <property type="match status" value="1"/>
</dbReference>